<name>A0A363D5P4_9BACT</name>
<protein>
    <submittedName>
        <fullName evidence="1">Uncharacterized protein</fullName>
    </submittedName>
</protein>
<dbReference type="AlphaFoldDB" id="A0A363D5P4"/>
<dbReference type="OrthoDB" id="5365852at2"/>
<accession>A0A363D5P4</accession>
<gene>
    <name evidence="1" type="ORF">B0174_00895</name>
</gene>
<dbReference type="EMBL" id="MUXE01000001">
    <property type="protein sequence ID" value="PUE66641.1"/>
    <property type="molecule type" value="Genomic_DNA"/>
</dbReference>
<organism evidence="1 2">
    <name type="scientific">Arcobacter caeni</name>
    <dbReference type="NCBI Taxonomy" id="1912877"/>
    <lineage>
        <taxon>Bacteria</taxon>
        <taxon>Pseudomonadati</taxon>
        <taxon>Campylobacterota</taxon>
        <taxon>Epsilonproteobacteria</taxon>
        <taxon>Campylobacterales</taxon>
        <taxon>Arcobacteraceae</taxon>
        <taxon>Arcobacter</taxon>
    </lineage>
</organism>
<dbReference type="Gene3D" id="3.40.50.300">
    <property type="entry name" value="P-loop containing nucleotide triphosphate hydrolases"/>
    <property type="match status" value="1"/>
</dbReference>
<dbReference type="SUPFAM" id="SSF52540">
    <property type="entry name" value="P-loop containing nucleoside triphosphate hydrolases"/>
    <property type="match status" value="1"/>
</dbReference>
<dbReference type="Proteomes" id="UP000251135">
    <property type="component" value="Unassembled WGS sequence"/>
</dbReference>
<dbReference type="RefSeq" id="WP_108557750.1">
    <property type="nucleotide sequence ID" value="NZ_MUXE01000001.1"/>
</dbReference>
<proteinExistence type="predicted"/>
<comment type="caution">
    <text evidence="1">The sequence shown here is derived from an EMBL/GenBank/DDBJ whole genome shotgun (WGS) entry which is preliminary data.</text>
</comment>
<evidence type="ECO:0000313" key="2">
    <source>
        <dbReference type="Proteomes" id="UP000251135"/>
    </source>
</evidence>
<sequence>MSNLIQKIETKIKNQEQIPDLIQRIDNILKNNSHLLSDNEITEVRNEKIRLEKKLIKSNLSIENKFNDFFYSFEEIENAHETQWLISEVIPSGTIGVFYGGAGVGKSSLLVKFSKEILENYKNTFIIYIDADMALGKINDFGIGEMIKQYGERFRYAGKSSNNLSVVSQNLLKEIIQIQLDFPQRKYIIIEDSLTLITPRKQGFIDVEKLYRYEKQIRDANGTIIIVTHLNKAGVFADSQQIENYADYTFLVQRNDFNSSILLLPKKASRYNIHEKAYKVENRKIIEEIDFQIANISYSESSFVNTILDLLSDGEMNQSEIMKYLKQISFLSKYSIGEKKVLSLLDKWSKMGKWSYEQRVNEKNAKFYYIETAKLTKLPNIDKIGA</sequence>
<keyword evidence="2" id="KW-1185">Reference proteome</keyword>
<reference evidence="1 2" key="1">
    <citation type="submission" date="2017-02" db="EMBL/GenBank/DDBJ databases">
        <title>Arcobacter caeni sp. nov, a new Arcobacter species isolated from reclaimed water.</title>
        <authorList>
            <person name="Figueras M.J."/>
            <person name="Perez-Cataluna A."/>
            <person name="Salas-Masso N."/>
        </authorList>
    </citation>
    <scope>NUCLEOTIDE SEQUENCE [LARGE SCALE GENOMIC DNA]</scope>
    <source>
        <strain evidence="1 2">RW17-10</strain>
    </source>
</reference>
<evidence type="ECO:0000313" key="1">
    <source>
        <dbReference type="EMBL" id="PUE66641.1"/>
    </source>
</evidence>
<dbReference type="InterPro" id="IPR027417">
    <property type="entry name" value="P-loop_NTPase"/>
</dbReference>